<keyword evidence="2" id="KW-1185">Reference proteome</keyword>
<evidence type="ECO:0000313" key="2">
    <source>
        <dbReference type="Proteomes" id="UP000521872"/>
    </source>
</evidence>
<evidence type="ECO:0000313" key="1">
    <source>
        <dbReference type="EMBL" id="KAF4615999.1"/>
    </source>
</evidence>
<gene>
    <name evidence="1" type="ORF">D9613_011215</name>
</gene>
<dbReference type="AlphaFoldDB" id="A0A8H4QS71"/>
<name>A0A8H4QS71_9AGAR</name>
<protein>
    <submittedName>
        <fullName evidence="1">Uncharacterized protein</fullName>
    </submittedName>
</protein>
<accession>A0A8H4QS71</accession>
<sequence>MLYKGAERTLGKDYQSTYHSIFSTAMQLPIKSVLVSLAFFSISANAVACSEAARFGEATVTPANPKVGDTLNIQVDFTCAVQNSGNVPLFVDYTLEVLPANNNGFESPIILGRHTLSPGALSDNLTATIPNALFKGAPYSLIITNIHSQKDADGRPFLTAGEFGPIGPIISSS</sequence>
<proteinExistence type="predicted"/>
<reference evidence="1 2" key="1">
    <citation type="submission" date="2019-12" db="EMBL/GenBank/DDBJ databases">
        <authorList>
            <person name="Floudas D."/>
            <person name="Bentzer J."/>
            <person name="Ahren D."/>
            <person name="Johansson T."/>
            <person name="Persson P."/>
            <person name="Tunlid A."/>
        </authorList>
    </citation>
    <scope>NUCLEOTIDE SEQUENCE [LARGE SCALE GENOMIC DNA]</scope>
    <source>
        <strain evidence="1 2">CBS 102.39</strain>
    </source>
</reference>
<dbReference type="Proteomes" id="UP000521872">
    <property type="component" value="Unassembled WGS sequence"/>
</dbReference>
<organism evidence="1 2">
    <name type="scientific">Agrocybe pediades</name>
    <dbReference type="NCBI Taxonomy" id="84607"/>
    <lineage>
        <taxon>Eukaryota</taxon>
        <taxon>Fungi</taxon>
        <taxon>Dikarya</taxon>
        <taxon>Basidiomycota</taxon>
        <taxon>Agaricomycotina</taxon>
        <taxon>Agaricomycetes</taxon>
        <taxon>Agaricomycetidae</taxon>
        <taxon>Agaricales</taxon>
        <taxon>Agaricineae</taxon>
        <taxon>Strophariaceae</taxon>
        <taxon>Agrocybe</taxon>
    </lineage>
</organism>
<dbReference type="EMBL" id="JAACJL010000032">
    <property type="protein sequence ID" value="KAF4615999.1"/>
    <property type="molecule type" value="Genomic_DNA"/>
</dbReference>
<comment type="caution">
    <text evidence="1">The sequence shown here is derived from an EMBL/GenBank/DDBJ whole genome shotgun (WGS) entry which is preliminary data.</text>
</comment>